<organism evidence="5 6">
    <name type="scientific">Phenylobacterium terrae</name>
    <dbReference type="NCBI Taxonomy" id="2665495"/>
    <lineage>
        <taxon>Bacteria</taxon>
        <taxon>Pseudomonadati</taxon>
        <taxon>Pseudomonadota</taxon>
        <taxon>Alphaproteobacteria</taxon>
        <taxon>Caulobacterales</taxon>
        <taxon>Caulobacteraceae</taxon>
        <taxon>Phenylobacterium</taxon>
    </lineage>
</organism>
<dbReference type="NCBIfam" id="TIGR01379">
    <property type="entry name" value="thiL"/>
    <property type="match status" value="1"/>
</dbReference>
<comment type="catalytic activity">
    <reaction evidence="2">
        <text>thiamine phosphate + ATP = thiamine diphosphate + ADP</text>
        <dbReference type="Rhea" id="RHEA:15913"/>
        <dbReference type="ChEBI" id="CHEBI:30616"/>
        <dbReference type="ChEBI" id="CHEBI:37575"/>
        <dbReference type="ChEBI" id="CHEBI:58937"/>
        <dbReference type="ChEBI" id="CHEBI:456216"/>
        <dbReference type="EC" id="2.7.4.16"/>
    </reaction>
</comment>
<dbReference type="Pfam" id="PF02769">
    <property type="entry name" value="AIRS_C"/>
    <property type="match status" value="1"/>
</dbReference>
<name>A0ABW4N4T7_9CAUL</name>
<evidence type="ECO:0000259" key="3">
    <source>
        <dbReference type="Pfam" id="PF00586"/>
    </source>
</evidence>
<feature type="binding site" evidence="2">
    <location>
        <begin position="122"/>
        <end position="123"/>
    </location>
    <ligand>
        <name>ATP</name>
        <dbReference type="ChEBI" id="CHEBI:30616"/>
    </ligand>
</feature>
<evidence type="ECO:0000256" key="2">
    <source>
        <dbReference type="HAMAP-Rule" id="MF_02128"/>
    </source>
</evidence>
<dbReference type="Pfam" id="PF00586">
    <property type="entry name" value="AIRS"/>
    <property type="match status" value="1"/>
</dbReference>
<feature type="binding site" evidence="2">
    <location>
        <position position="149"/>
    </location>
    <ligand>
        <name>ATP</name>
        <dbReference type="ChEBI" id="CHEBI:30616"/>
    </ligand>
</feature>
<dbReference type="PANTHER" id="PTHR30270">
    <property type="entry name" value="THIAMINE-MONOPHOSPHATE KINASE"/>
    <property type="match status" value="1"/>
</dbReference>
<dbReference type="SUPFAM" id="SSF55326">
    <property type="entry name" value="PurM N-terminal domain-like"/>
    <property type="match status" value="1"/>
</dbReference>
<feature type="binding site" evidence="2">
    <location>
        <position position="211"/>
    </location>
    <ligand>
        <name>ATP</name>
        <dbReference type="ChEBI" id="CHEBI:30616"/>
    </ligand>
</feature>
<reference evidence="6" key="1">
    <citation type="journal article" date="2019" name="Int. J. Syst. Evol. Microbiol.">
        <title>The Global Catalogue of Microorganisms (GCM) 10K type strain sequencing project: providing services to taxonomists for standard genome sequencing and annotation.</title>
        <authorList>
            <consortium name="The Broad Institute Genomics Platform"/>
            <consortium name="The Broad Institute Genome Sequencing Center for Infectious Disease"/>
            <person name="Wu L."/>
            <person name="Ma J."/>
        </authorList>
    </citation>
    <scope>NUCLEOTIDE SEQUENCE [LARGE SCALE GENOMIC DNA]</scope>
    <source>
        <strain evidence="6">DFY28</strain>
    </source>
</reference>
<comment type="similarity">
    <text evidence="2">Belongs to the thiamine-monophosphate kinase family.</text>
</comment>
<dbReference type="PANTHER" id="PTHR30270:SF0">
    <property type="entry name" value="THIAMINE-MONOPHOSPHATE KINASE"/>
    <property type="match status" value="1"/>
</dbReference>
<keyword evidence="2 5" id="KW-0808">Transferase</keyword>
<dbReference type="CDD" id="cd02194">
    <property type="entry name" value="ThiL"/>
    <property type="match status" value="1"/>
</dbReference>
<feature type="binding site" evidence="2">
    <location>
        <position position="209"/>
    </location>
    <ligand>
        <name>Mg(2+)</name>
        <dbReference type="ChEBI" id="CHEBI:18420"/>
        <label>3</label>
    </ligand>
</feature>
<feature type="binding site" evidence="2">
    <location>
        <position position="47"/>
    </location>
    <ligand>
        <name>Mg(2+)</name>
        <dbReference type="ChEBI" id="CHEBI:18420"/>
        <label>2</label>
    </ligand>
</feature>
<dbReference type="EMBL" id="JBHUEY010000006">
    <property type="protein sequence ID" value="MFD1785129.1"/>
    <property type="molecule type" value="Genomic_DNA"/>
</dbReference>
<keyword evidence="2" id="KW-0547">Nucleotide-binding</keyword>
<feature type="domain" description="PurM-like N-terminal" evidence="3">
    <location>
        <begin position="29"/>
        <end position="141"/>
    </location>
</feature>
<keyword evidence="2" id="KW-0460">Magnesium</keyword>
<dbReference type="Gene3D" id="3.90.650.10">
    <property type="entry name" value="PurM-like C-terminal domain"/>
    <property type="match status" value="1"/>
</dbReference>
<dbReference type="InterPro" id="IPR010918">
    <property type="entry name" value="PurM-like_C_dom"/>
</dbReference>
<proteinExistence type="inferred from homology"/>
<feature type="domain" description="PurM-like C-terminal" evidence="4">
    <location>
        <begin position="153"/>
        <end position="298"/>
    </location>
</feature>
<dbReference type="HAMAP" id="MF_02128">
    <property type="entry name" value="TMP_kinase"/>
    <property type="match status" value="1"/>
</dbReference>
<protein>
    <recommendedName>
        <fullName evidence="2">Thiamine-monophosphate kinase</fullName>
        <shortName evidence="2">TMP kinase</shortName>
        <shortName evidence="2">Thiamine-phosphate kinase</shortName>
        <ecNumber evidence="2">2.7.4.16</ecNumber>
    </recommendedName>
</protein>
<feature type="binding site" evidence="2">
    <location>
        <position position="212"/>
    </location>
    <ligand>
        <name>Mg(2+)</name>
        <dbReference type="ChEBI" id="CHEBI:18420"/>
        <label>5</label>
    </ligand>
</feature>
<dbReference type="PIRSF" id="PIRSF005303">
    <property type="entry name" value="Thiam_monoph_kin"/>
    <property type="match status" value="1"/>
</dbReference>
<feature type="binding site" evidence="2">
    <location>
        <position position="30"/>
    </location>
    <ligand>
        <name>Mg(2+)</name>
        <dbReference type="ChEBI" id="CHEBI:18420"/>
        <label>4</label>
    </ligand>
</feature>
<evidence type="ECO:0000256" key="1">
    <source>
        <dbReference type="ARBA" id="ARBA00022977"/>
    </source>
</evidence>
<keyword evidence="2" id="KW-0479">Metal-binding</keyword>
<accession>A0ABW4N4T7</accession>
<comment type="caution">
    <text evidence="5">The sequence shown here is derived from an EMBL/GenBank/DDBJ whole genome shotgun (WGS) entry which is preliminary data.</text>
</comment>
<dbReference type="InterPro" id="IPR036676">
    <property type="entry name" value="PurM-like_C_sf"/>
</dbReference>
<keyword evidence="2" id="KW-0067">ATP-binding</keyword>
<feature type="binding site" evidence="2">
    <location>
        <position position="75"/>
    </location>
    <ligand>
        <name>Mg(2+)</name>
        <dbReference type="ChEBI" id="CHEBI:18420"/>
        <label>2</label>
    </ligand>
</feature>
<evidence type="ECO:0000313" key="5">
    <source>
        <dbReference type="EMBL" id="MFD1785129.1"/>
    </source>
</evidence>
<feature type="binding site" evidence="2">
    <location>
        <position position="264"/>
    </location>
    <ligand>
        <name>substrate</name>
    </ligand>
</feature>
<gene>
    <name evidence="2 5" type="primary">thiL</name>
    <name evidence="5" type="ORF">ACFSC0_17145</name>
</gene>
<dbReference type="RefSeq" id="WP_377282083.1">
    <property type="nucleotide sequence ID" value="NZ_JBHRSI010000005.1"/>
</dbReference>
<comment type="caution">
    <text evidence="2">Lacks conserved residue(s) required for the propagation of feature annotation.</text>
</comment>
<comment type="miscellaneous">
    <text evidence="2">Reaction mechanism of ThiL seems to utilize a direct, inline transfer of the gamma-phosphate of ATP to TMP rather than a phosphorylated enzyme intermediate.</text>
</comment>
<dbReference type="InterPro" id="IPR036921">
    <property type="entry name" value="PurM-like_N_sf"/>
</dbReference>
<feature type="binding site" evidence="2">
    <location>
        <position position="47"/>
    </location>
    <ligand>
        <name>Mg(2+)</name>
        <dbReference type="ChEBI" id="CHEBI:18420"/>
        <label>1</label>
    </ligand>
</feature>
<dbReference type="EC" id="2.7.4.16" evidence="2"/>
<dbReference type="Gene3D" id="3.30.1330.10">
    <property type="entry name" value="PurM-like, N-terminal domain"/>
    <property type="match status" value="1"/>
</dbReference>
<feature type="binding site" evidence="2">
    <location>
        <position position="54"/>
    </location>
    <ligand>
        <name>substrate</name>
    </ligand>
</feature>
<keyword evidence="6" id="KW-1185">Reference proteome</keyword>
<keyword evidence="1 2" id="KW-0784">Thiamine biosynthesis</keyword>
<feature type="binding site" evidence="2">
    <location>
        <position position="30"/>
    </location>
    <ligand>
        <name>Mg(2+)</name>
        <dbReference type="ChEBI" id="CHEBI:18420"/>
        <label>3</label>
    </ligand>
</feature>
<dbReference type="GO" id="GO:0009030">
    <property type="term" value="F:thiamine-phosphate kinase activity"/>
    <property type="evidence" value="ECO:0007669"/>
    <property type="project" value="UniProtKB-EC"/>
</dbReference>
<feature type="binding site" evidence="2">
    <location>
        <position position="310"/>
    </location>
    <ligand>
        <name>substrate</name>
    </ligand>
</feature>
<keyword evidence="2 5" id="KW-0418">Kinase</keyword>
<dbReference type="Proteomes" id="UP001597237">
    <property type="component" value="Unassembled WGS sequence"/>
</dbReference>
<evidence type="ECO:0000313" key="6">
    <source>
        <dbReference type="Proteomes" id="UP001597237"/>
    </source>
</evidence>
<feature type="binding site" evidence="2">
    <location>
        <position position="75"/>
    </location>
    <ligand>
        <name>Mg(2+)</name>
        <dbReference type="ChEBI" id="CHEBI:18420"/>
        <label>4</label>
    </ligand>
</feature>
<feature type="binding site" evidence="2">
    <location>
        <position position="45"/>
    </location>
    <ligand>
        <name>Mg(2+)</name>
        <dbReference type="ChEBI" id="CHEBI:18420"/>
        <label>4</label>
    </ligand>
</feature>
<dbReference type="SUPFAM" id="SSF56042">
    <property type="entry name" value="PurM C-terminal domain-like"/>
    <property type="match status" value="1"/>
</dbReference>
<dbReference type="InterPro" id="IPR016188">
    <property type="entry name" value="PurM-like_N"/>
</dbReference>
<evidence type="ECO:0000259" key="4">
    <source>
        <dbReference type="Pfam" id="PF02769"/>
    </source>
</evidence>
<comment type="pathway">
    <text evidence="2">Cofactor biosynthesis; thiamine diphosphate biosynthesis; thiamine diphosphate from thiamine phosphate: step 1/1.</text>
</comment>
<feature type="binding site" evidence="2">
    <location>
        <position position="123"/>
    </location>
    <ligand>
        <name>Mg(2+)</name>
        <dbReference type="ChEBI" id="CHEBI:18420"/>
        <label>1</label>
    </ligand>
</feature>
<dbReference type="InterPro" id="IPR006283">
    <property type="entry name" value="ThiL-like"/>
</dbReference>
<comment type="function">
    <text evidence="2">Catalyzes the ATP-dependent phosphorylation of thiamine-monophosphate (TMP) to form thiamine-pyrophosphate (TPP), the active form of vitamin B1.</text>
</comment>
<sequence length="313" mass="32206">MSGPDEFEAIARLFRPLTRGAPEAFGLLDDAAAVPARPGYDLVITKDAIVEGVHFPLGEAPDLVARKLLRVNLSDLAAKGAEPYGYFLAVSWPAAWTEEARAAFAHGLGADGEEFGLVLLGGDTTSTPGPMTASATLLGWVPAGGMVRRGGARPGDLVLVSGPIGDGVLGLAAARGEIDEPALAHRYRLPAPRLDLRETLRSRASAAADVSDGLIADAGHIGEASGTRIALRLEALPLSAGARRWLDRQPDRAAGLLALASGGDDYELVCTAAPDRADGLGMTVIGEVVAGAGIVVTYEGDVLDPGAGGWRHA</sequence>
<feature type="binding site" evidence="2">
    <location>
        <position position="75"/>
    </location>
    <ligand>
        <name>Mg(2+)</name>
        <dbReference type="ChEBI" id="CHEBI:18420"/>
        <label>3</label>
    </ligand>
</feature>